<keyword evidence="7" id="KW-1185">Reference proteome</keyword>
<dbReference type="GO" id="GO:0005789">
    <property type="term" value="C:endoplasmic reticulum membrane"/>
    <property type="evidence" value="ECO:0007669"/>
    <property type="project" value="UniProtKB-SubCell"/>
</dbReference>
<evidence type="ECO:0000256" key="5">
    <source>
        <dbReference type="RuleBase" id="RU362022"/>
    </source>
</evidence>
<evidence type="ECO:0000256" key="2">
    <source>
        <dbReference type="ARBA" id="ARBA00022692"/>
    </source>
</evidence>
<feature type="transmembrane region" description="Helical" evidence="5">
    <location>
        <begin position="306"/>
        <end position="325"/>
    </location>
</feature>
<dbReference type="PANTHER" id="PTHR12714:SF9">
    <property type="entry name" value="PROTEIN-S-ISOPRENYLCYSTEINE O-METHYLTRANSFERASE"/>
    <property type="match status" value="1"/>
</dbReference>
<comment type="subcellular location">
    <subcellularLocation>
        <location evidence="5">Endoplasmic reticulum membrane</location>
        <topology evidence="5">Multi-pass membrane protein</topology>
    </subcellularLocation>
    <subcellularLocation>
        <location evidence="1">Membrane</location>
        <topology evidence="1">Multi-pass membrane protein</topology>
    </subcellularLocation>
</comment>
<proteinExistence type="inferred from homology"/>
<comment type="similarity">
    <text evidence="5">Belongs to the class VI-like SAM-binding methyltransferase superfamily. Isoprenylcysteine carboxyl methyltransferase family.</text>
</comment>
<dbReference type="Proteomes" id="UP000246171">
    <property type="component" value="Unassembled WGS sequence"/>
</dbReference>
<name>A0A317UKV2_ASPEC</name>
<keyword evidence="5" id="KW-0949">S-adenosyl-L-methionine</keyword>
<evidence type="ECO:0000256" key="1">
    <source>
        <dbReference type="ARBA" id="ARBA00004141"/>
    </source>
</evidence>
<dbReference type="OrthoDB" id="4436466at2759"/>
<dbReference type="EC" id="2.1.1.100" evidence="5"/>
<dbReference type="Pfam" id="PF04140">
    <property type="entry name" value="ICMT"/>
    <property type="match status" value="1"/>
</dbReference>
<dbReference type="Gene3D" id="1.20.120.1630">
    <property type="match status" value="1"/>
</dbReference>
<feature type="transmembrane region" description="Helical" evidence="5">
    <location>
        <begin position="50"/>
        <end position="80"/>
    </location>
</feature>
<dbReference type="AlphaFoldDB" id="A0A317UKV2"/>
<protein>
    <recommendedName>
        <fullName evidence="5">Protein-S-isoprenylcysteine O-methyltransferase</fullName>
        <ecNumber evidence="5">2.1.1.100</ecNumber>
    </recommendedName>
</protein>
<dbReference type="GO" id="GO:0032259">
    <property type="term" value="P:methylation"/>
    <property type="evidence" value="ECO:0007669"/>
    <property type="project" value="UniProtKB-KW"/>
</dbReference>
<evidence type="ECO:0000313" key="6">
    <source>
        <dbReference type="EMBL" id="PWY61758.1"/>
    </source>
</evidence>
<dbReference type="GeneID" id="37052012"/>
<sequence length="523" mass="58065">MFSSSKPKMPSPSSISLSTSLLTAGYLAFRGLTPPNLPSSSKGNGPPDRIRLLAGSITTIILHLNTACIIYHALLALFYIDRSNNNAKGLTKSGDGVYLQAICPHRTSLAPHLFTWTITSTLCLVSIIVGALLRLSAFKFLGRNFTFQLAQPNTLVTGGLYRLAQHPSYTGLWFLAAGYLGLVMRWDGAVACAMDDTMLERLSGWGGWVVGVIVTGLIYSTVMRVQDEEGMLRDQFGRDWEEWHPPEQLRFSDSASPPVPMISPLHPPAQAQLSSSLLYLQSTYPLSPTTIQLQLPPNTMGILKRAAKITTIGAGIGTAFFFAAVRHNTFVPMPTSDPLFQHPLYQKLNPNNNPTTHDLCVRRVPLKDIKPALLEKPGRLTEAFCAGVWSGFGYAYQRRYLSKKYEGPETASHLWTRADLRAATYDVGTLITDHFEVVEKTPERIVVRCGDSPRKKDVRESDGLFEISTEVKPQEGVAEFRLKSLFFQGKGKAESEPMPSHVVWLHQQYTKLWLETALGNIWR</sequence>
<dbReference type="GO" id="GO:0004671">
    <property type="term" value="F:protein C-terminal S-isoprenylcysteine carboxyl O-methyltransferase activity"/>
    <property type="evidence" value="ECO:0007669"/>
    <property type="project" value="UniProtKB-EC"/>
</dbReference>
<keyword evidence="5" id="KW-0808">Transferase</keyword>
<gene>
    <name evidence="6" type="ORF">BO83DRAFT_373669</name>
</gene>
<feature type="transmembrane region" description="Helical" evidence="5">
    <location>
        <begin position="113"/>
        <end position="133"/>
    </location>
</feature>
<dbReference type="InterPro" id="IPR007269">
    <property type="entry name" value="ICMT_MeTrfase"/>
</dbReference>
<feature type="transmembrane region" description="Helical" evidence="5">
    <location>
        <begin position="169"/>
        <end position="186"/>
    </location>
</feature>
<dbReference type="VEuPathDB" id="FungiDB:BO83DRAFT_373669"/>
<organism evidence="6 7">
    <name type="scientific">Aspergillus eucalypticola (strain CBS 122712 / IBT 29274)</name>
    <dbReference type="NCBI Taxonomy" id="1448314"/>
    <lineage>
        <taxon>Eukaryota</taxon>
        <taxon>Fungi</taxon>
        <taxon>Dikarya</taxon>
        <taxon>Ascomycota</taxon>
        <taxon>Pezizomycotina</taxon>
        <taxon>Eurotiomycetes</taxon>
        <taxon>Eurotiomycetidae</taxon>
        <taxon>Eurotiales</taxon>
        <taxon>Aspergillaceae</taxon>
        <taxon>Aspergillus</taxon>
        <taxon>Aspergillus subgen. Circumdati</taxon>
    </lineage>
</organism>
<dbReference type="PANTHER" id="PTHR12714">
    <property type="entry name" value="PROTEIN-S ISOPRENYLCYSTEINE O-METHYLTRANSFERASE"/>
    <property type="match status" value="1"/>
</dbReference>
<keyword evidence="2 5" id="KW-0812">Transmembrane</keyword>
<evidence type="ECO:0000256" key="3">
    <source>
        <dbReference type="ARBA" id="ARBA00022989"/>
    </source>
</evidence>
<dbReference type="RefSeq" id="XP_025381816.1">
    <property type="nucleotide sequence ID" value="XM_025530050.1"/>
</dbReference>
<reference evidence="6" key="1">
    <citation type="submission" date="2016-12" db="EMBL/GenBank/DDBJ databases">
        <title>The genomes of Aspergillus section Nigri reveals drivers in fungal speciation.</title>
        <authorList>
            <consortium name="DOE Joint Genome Institute"/>
            <person name="Vesth T.C."/>
            <person name="Nybo J."/>
            <person name="Theobald S."/>
            <person name="Brandl J."/>
            <person name="Frisvad J.C."/>
            <person name="Nielsen K.F."/>
            <person name="Lyhne E.K."/>
            <person name="Kogle M.E."/>
            <person name="Kuo A."/>
            <person name="Riley R."/>
            <person name="Clum A."/>
            <person name="Nolan M."/>
            <person name="Lipzen A."/>
            <person name="Salamov A."/>
            <person name="Henrissat B."/>
            <person name="Wiebenga A."/>
            <person name="De vries R.P."/>
            <person name="Grigoriev I.V."/>
            <person name="Mortensen U.H."/>
            <person name="Andersen M.R."/>
            <person name="Baker S.E."/>
        </authorList>
    </citation>
    <scope>NUCLEOTIDE SEQUENCE</scope>
    <source>
        <strain evidence="6">CBS 122712</strain>
    </source>
</reference>
<keyword evidence="5" id="KW-0489">Methyltransferase</keyword>
<keyword evidence="4 5" id="KW-0472">Membrane</keyword>
<keyword evidence="3 5" id="KW-1133">Transmembrane helix</keyword>
<keyword evidence="5" id="KW-0256">Endoplasmic reticulum</keyword>
<dbReference type="EMBL" id="MSFU01000055">
    <property type="protein sequence ID" value="PWY61758.1"/>
    <property type="molecule type" value="Genomic_DNA"/>
</dbReference>
<evidence type="ECO:0000313" key="7">
    <source>
        <dbReference type="Proteomes" id="UP000246171"/>
    </source>
</evidence>
<accession>A0A317UKV2</accession>
<comment type="caution">
    <text evidence="6">The sequence shown here is derived from an EMBL/GenBank/DDBJ whole genome shotgun (WGS) entry which is preliminary data.</text>
</comment>
<evidence type="ECO:0000256" key="4">
    <source>
        <dbReference type="ARBA" id="ARBA00023136"/>
    </source>
</evidence>
<feature type="transmembrane region" description="Helical" evidence="5">
    <location>
        <begin position="206"/>
        <end position="225"/>
    </location>
</feature>
<comment type="catalytic activity">
    <reaction evidence="5">
        <text>[protein]-C-terminal S-[(2E,6E)-farnesyl]-L-cysteine + S-adenosyl-L-methionine = [protein]-C-terminal S-[(2E,6E)-farnesyl]-L-cysteine methyl ester + S-adenosyl-L-homocysteine</text>
        <dbReference type="Rhea" id="RHEA:21672"/>
        <dbReference type="Rhea" id="RHEA-COMP:12125"/>
        <dbReference type="Rhea" id="RHEA-COMP:12126"/>
        <dbReference type="ChEBI" id="CHEBI:57856"/>
        <dbReference type="ChEBI" id="CHEBI:59789"/>
        <dbReference type="ChEBI" id="CHEBI:90510"/>
        <dbReference type="ChEBI" id="CHEBI:90511"/>
        <dbReference type="EC" id="2.1.1.100"/>
    </reaction>
</comment>